<evidence type="ECO:0000313" key="3">
    <source>
        <dbReference type="Proteomes" id="UP000663828"/>
    </source>
</evidence>
<dbReference type="SUPFAM" id="SSF69318">
    <property type="entry name" value="Integrin alpha N-terminal domain"/>
    <property type="match status" value="1"/>
</dbReference>
<dbReference type="Proteomes" id="UP000663828">
    <property type="component" value="Unassembled WGS sequence"/>
</dbReference>
<protein>
    <submittedName>
        <fullName evidence="2">Uncharacterized protein</fullName>
    </submittedName>
</protein>
<dbReference type="InterPro" id="IPR028994">
    <property type="entry name" value="Integrin_alpha_N"/>
</dbReference>
<keyword evidence="3" id="KW-1185">Reference proteome</keyword>
<organism evidence="2 3">
    <name type="scientific">Adineta ricciae</name>
    <name type="common">Rotifer</name>
    <dbReference type="NCBI Taxonomy" id="249248"/>
    <lineage>
        <taxon>Eukaryota</taxon>
        <taxon>Metazoa</taxon>
        <taxon>Spiralia</taxon>
        <taxon>Gnathifera</taxon>
        <taxon>Rotifera</taxon>
        <taxon>Eurotatoria</taxon>
        <taxon>Bdelloidea</taxon>
        <taxon>Adinetida</taxon>
        <taxon>Adinetidae</taxon>
        <taxon>Adineta</taxon>
    </lineage>
</organism>
<name>A0A815NQN7_ADIRI</name>
<evidence type="ECO:0000313" key="2">
    <source>
        <dbReference type="EMBL" id="CAF1432832.1"/>
    </source>
</evidence>
<gene>
    <name evidence="1" type="ORF">EDS130_LOCUS35083</name>
    <name evidence="2" type="ORF">XAT740_LOCUS35879</name>
</gene>
<comment type="caution">
    <text evidence="2">The sequence shown here is derived from an EMBL/GenBank/DDBJ whole genome shotgun (WGS) entry which is preliminary data.</text>
</comment>
<sequence>MRLEDLNHTNPYGLSVEGYDNRSDIVTSNVASSRTSFLIGDGLDNFILLHTYSTETATLSNGVVVDDLNNDESLNVIVFNRITSTANVFLGYDNGSFETQILYFVDYQSSYMTSIIIVNWM</sequence>
<dbReference type="EMBL" id="CAJNOJ010000303">
    <property type="protein sequence ID" value="CAF1383832.1"/>
    <property type="molecule type" value="Genomic_DNA"/>
</dbReference>
<reference evidence="2" key="1">
    <citation type="submission" date="2021-02" db="EMBL/GenBank/DDBJ databases">
        <authorList>
            <person name="Nowell W R."/>
        </authorList>
    </citation>
    <scope>NUCLEOTIDE SEQUENCE</scope>
</reference>
<dbReference type="AlphaFoldDB" id="A0A815NQN7"/>
<evidence type="ECO:0000313" key="1">
    <source>
        <dbReference type="EMBL" id="CAF1383832.1"/>
    </source>
</evidence>
<proteinExistence type="predicted"/>
<dbReference type="EMBL" id="CAJNOR010003634">
    <property type="protein sequence ID" value="CAF1432832.1"/>
    <property type="molecule type" value="Genomic_DNA"/>
</dbReference>
<accession>A0A815NQN7</accession>
<dbReference type="Proteomes" id="UP000663852">
    <property type="component" value="Unassembled WGS sequence"/>
</dbReference>